<organism evidence="2 3">
    <name type="scientific">Paraburkholderia bryophila</name>
    <dbReference type="NCBI Taxonomy" id="420952"/>
    <lineage>
        <taxon>Bacteria</taxon>
        <taxon>Pseudomonadati</taxon>
        <taxon>Pseudomonadota</taxon>
        <taxon>Betaproteobacteria</taxon>
        <taxon>Burkholderiales</taxon>
        <taxon>Burkholderiaceae</taxon>
        <taxon>Paraburkholderia</taxon>
    </lineage>
</organism>
<dbReference type="Gene3D" id="3.40.50.300">
    <property type="entry name" value="P-loop containing nucleotide triphosphate hydrolases"/>
    <property type="match status" value="1"/>
</dbReference>
<dbReference type="Pfam" id="PF13476">
    <property type="entry name" value="AAA_23"/>
    <property type="match status" value="1"/>
</dbReference>
<evidence type="ECO:0000313" key="2">
    <source>
        <dbReference type="EMBL" id="NYH26066.1"/>
    </source>
</evidence>
<feature type="domain" description="Rad50/SbcC-type AAA" evidence="1">
    <location>
        <begin position="18"/>
        <end position="71"/>
    </location>
</feature>
<keyword evidence="3" id="KW-1185">Reference proteome</keyword>
<dbReference type="InterPro" id="IPR027417">
    <property type="entry name" value="P-loop_NTPase"/>
</dbReference>
<comment type="caution">
    <text evidence="2">The sequence shown here is derived from an EMBL/GenBank/DDBJ whole genome shotgun (WGS) entry which is preliminary data.</text>
</comment>
<dbReference type="RefSeq" id="WP_179745797.1">
    <property type="nucleotide sequence ID" value="NZ_JACCAS010000002.1"/>
</dbReference>
<dbReference type="EMBL" id="JACCAS010000002">
    <property type="protein sequence ID" value="NYH26066.1"/>
    <property type="molecule type" value="Genomic_DNA"/>
</dbReference>
<reference evidence="2 3" key="1">
    <citation type="submission" date="2020-07" db="EMBL/GenBank/DDBJ databases">
        <title>Exploring microbial biodiversity for novel pathways involved in the catabolism of aromatic compounds derived from lignin.</title>
        <authorList>
            <person name="Elkins J."/>
        </authorList>
    </citation>
    <scope>NUCLEOTIDE SEQUENCE [LARGE SCALE GENOMIC DNA]</scope>
    <source>
        <strain evidence="2 3">H2C3C</strain>
    </source>
</reference>
<dbReference type="GO" id="GO:0006302">
    <property type="term" value="P:double-strand break repair"/>
    <property type="evidence" value="ECO:0007669"/>
    <property type="project" value="InterPro"/>
</dbReference>
<dbReference type="Proteomes" id="UP000540929">
    <property type="component" value="Unassembled WGS sequence"/>
</dbReference>
<dbReference type="SUPFAM" id="SSF52540">
    <property type="entry name" value="P-loop containing nucleoside triphosphate hydrolases"/>
    <property type="match status" value="1"/>
</dbReference>
<protein>
    <recommendedName>
        <fullName evidence="1">Rad50/SbcC-type AAA domain-containing protein</fullName>
    </recommendedName>
</protein>
<evidence type="ECO:0000259" key="1">
    <source>
        <dbReference type="Pfam" id="PF13476"/>
    </source>
</evidence>
<gene>
    <name evidence="2" type="ORF">GGD40_005637</name>
</gene>
<proteinExistence type="predicted"/>
<accession>A0A7Y9WS98</accession>
<dbReference type="AlphaFoldDB" id="A0A7Y9WS98"/>
<dbReference type="GO" id="GO:0016887">
    <property type="term" value="F:ATP hydrolysis activity"/>
    <property type="evidence" value="ECO:0007669"/>
    <property type="project" value="InterPro"/>
</dbReference>
<sequence>MAFKLLRLVVTGPAKEPATFDLSRPTTTIYGPSETGKSYVFQCIGYCLGGDTAPEEIPEAKGYQSVYLEIEAGRGSESFLDETEHQAALDLGDLPPKPQDGDIFTIVRGVEGGAEAVYRTRIEGIATARKLKIDCNELLKRLIGVSESVVLKKAGKKGVISAGPLRHWSMLSQTSIVAKESVLGDSNARMERSAALALMLSGVDDTAIEIGISTDARRAAGGGADAMRGMIESLRADLPPDTPKKDVEEALARVDETLQALSQQQKSRAQALETVRGELAQTSAELRSCETGLAQSAGLVNRFKLLQQKYDSDFERLVSLDEGSAVYFLLDDVPCPLCGTTLPNQTKTSLASPDVADKQRRAIAAEAAKIDKQRSGLAAALSYETEQLRSFVAKREELQAALQSQSARERRMIDSGIDEFKVSATELARRRTELYTQARAFEEIARLTVEAAKLEAVSVGKNSRIERQLTQDGLELCDLVLQLIHAWGFESIRQVTFDATAFDIKVDGRRRTSFGQGVRALFLAAYYVALLRYAEKVGHPHPGFVVIDSPLKPFSDRKQGDPDVPMTTVNMRFYSWLADWAGPGQVVVLENEEPPAELKPVLLPLEFTKMQGVGRRGFFP</sequence>
<name>A0A7Y9WS98_9BURK</name>
<evidence type="ECO:0000313" key="3">
    <source>
        <dbReference type="Proteomes" id="UP000540929"/>
    </source>
</evidence>
<dbReference type="InterPro" id="IPR038729">
    <property type="entry name" value="Rad50/SbcC_AAA"/>
</dbReference>